<sequence length="63" mass="6891">MSGRLKLIDIVTVLLNNKPVAGQGGTYASATIDRNTNELILKVVNTSDKQLQSEFVVYGVKRL</sequence>
<gene>
    <name evidence="1" type="ORF">DXT99_21365</name>
</gene>
<comment type="caution">
    <text evidence="1">The sequence shown here is derived from an EMBL/GenBank/DDBJ whole genome shotgun (WGS) entry which is preliminary data.</text>
</comment>
<dbReference type="Proteomes" id="UP000256708">
    <property type="component" value="Unassembled WGS sequence"/>
</dbReference>
<reference evidence="2" key="1">
    <citation type="submission" date="2018-08" db="EMBL/GenBank/DDBJ databases">
        <authorList>
            <person name="Liu Z.-W."/>
            <person name="Du Z.-J."/>
        </authorList>
    </citation>
    <scope>NUCLEOTIDE SEQUENCE [LARGE SCALE GENOMIC DNA]</scope>
    <source>
        <strain evidence="2">H4X</strain>
    </source>
</reference>
<keyword evidence="2" id="KW-1185">Reference proteome</keyword>
<dbReference type="EMBL" id="QRGR01000029">
    <property type="protein sequence ID" value="RDV13052.1"/>
    <property type="molecule type" value="Genomic_DNA"/>
</dbReference>
<proteinExistence type="predicted"/>
<name>A0A3D8L7U8_9BACT</name>
<organism evidence="1 2">
    <name type="scientific">Pontibacter diazotrophicus</name>
    <dbReference type="NCBI Taxonomy" id="1400979"/>
    <lineage>
        <taxon>Bacteria</taxon>
        <taxon>Pseudomonadati</taxon>
        <taxon>Bacteroidota</taxon>
        <taxon>Cytophagia</taxon>
        <taxon>Cytophagales</taxon>
        <taxon>Hymenobacteraceae</taxon>
        <taxon>Pontibacter</taxon>
    </lineage>
</organism>
<dbReference type="AlphaFoldDB" id="A0A3D8L7U8"/>
<evidence type="ECO:0000313" key="1">
    <source>
        <dbReference type="EMBL" id="RDV13052.1"/>
    </source>
</evidence>
<evidence type="ECO:0000313" key="2">
    <source>
        <dbReference type="Proteomes" id="UP000256708"/>
    </source>
</evidence>
<protein>
    <submittedName>
        <fullName evidence="1">Uncharacterized protein</fullName>
    </submittedName>
</protein>
<accession>A0A3D8L7U8</accession>